<feature type="coiled-coil region" evidence="13">
    <location>
        <begin position="7"/>
        <end position="34"/>
    </location>
</feature>
<evidence type="ECO:0000256" key="14">
    <source>
        <dbReference type="SAM" id="MobiDB-lite"/>
    </source>
</evidence>
<dbReference type="PANTHER" id="PTHR24031">
    <property type="entry name" value="RNA HELICASE"/>
    <property type="match status" value="1"/>
</dbReference>
<dbReference type="InterPro" id="IPR014001">
    <property type="entry name" value="Helicase_ATP-bd"/>
</dbReference>
<dbReference type="GO" id="GO:0003723">
    <property type="term" value="F:RNA binding"/>
    <property type="evidence" value="ECO:0007669"/>
    <property type="project" value="UniProtKB-UniRule"/>
</dbReference>
<dbReference type="InterPro" id="IPR027417">
    <property type="entry name" value="P-loop_NTPase"/>
</dbReference>
<dbReference type="eggNOG" id="KOG0343">
    <property type="taxonomic scope" value="Eukaryota"/>
</dbReference>
<evidence type="ECO:0000256" key="13">
    <source>
        <dbReference type="SAM" id="Coils"/>
    </source>
</evidence>
<dbReference type="EMBL" id="AFWA02000012">
    <property type="protein sequence ID" value="EMR09624.1"/>
    <property type="molecule type" value="Genomic_DNA"/>
</dbReference>
<dbReference type="PROSITE" id="PS51194">
    <property type="entry name" value="HELICASE_CTER"/>
    <property type="match status" value="1"/>
</dbReference>
<name>M7PGP0_PNEMU</name>
<dbReference type="EC" id="3.6.4.13" evidence="12"/>
<evidence type="ECO:0000256" key="11">
    <source>
        <dbReference type="RuleBase" id="RU000492"/>
    </source>
</evidence>
<evidence type="ECO:0000256" key="3">
    <source>
        <dbReference type="ARBA" id="ARBA00022552"/>
    </source>
</evidence>
<comment type="catalytic activity">
    <reaction evidence="12">
        <text>ATP + H2O = ADP + phosphate + H(+)</text>
        <dbReference type="Rhea" id="RHEA:13065"/>
        <dbReference type="ChEBI" id="CHEBI:15377"/>
        <dbReference type="ChEBI" id="CHEBI:15378"/>
        <dbReference type="ChEBI" id="CHEBI:30616"/>
        <dbReference type="ChEBI" id="CHEBI:43474"/>
        <dbReference type="ChEBI" id="CHEBI:456216"/>
        <dbReference type="EC" id="3.6.4.13"/>
    </reaction>
</comment>
<keyword evidence="8 12" id="KW-0694">RNA-binding</keyword>
<dbReference type="PROSITE" id="PS51195">
    <property type="entry name" value="Q_MOTIF"/>
    <property type="match status" value="1"/>
</dbReference>
<dbReference type="GO" id="GO:0042802">
    <property type="term" value="F:identical protein binding"/>
    <property type="evidence" value="ECO:0007669"/>
    <property type="project" value="EnsemblFungi"/>
</dbReference>
<feature type="region of interest" description="Disordered" evidence="14">
    <location>
        <begin position="659"/>
        <end position="695"/>
    </location>
</feature>
<keyword evidence="3" id="KW-0698">rRNA processing</keyword>
<evidence type="ECO:0000259" key="15">
    <source>
        <dbReference type="PROSITE" id="PS51192"/>
    </source>
</evidence>
<keyword evidence="2" id="KW-0690">Ribosome biogenesis</keyword>
<keyword evidence="5 11" id="KW-0378">Hydrolase</keyword>
<keyword evidence="4 11" id="KW-0547">Nucleotide-binding</keyword>
<dbReference type="SMART" id="SM00487">
    <property type="entry name" value="DEXDc"/>
    <property type="match status" value="1"/>
</dbReference>
<dbReference type="Proteomes" id="UP000011958">
    <property type="component" value="Unassembled WGS sequence"/>
</dbReference>
<dbReference type="GO" id="GO:0016887">
    <property type="term" value="F:ATP hydrolysis activity"/>
    <property type="evidence" value="ECO:0007669"/>
    <property type="project" value="RHEA"/>
</dbReference>
<sequence>MPIKKSKKLREILREKYLKELEDLEKRINEFDSSKNIRLFSELPLSKQTAEGLKENHYFKLTTIQKRAIPIALSGRDILGASRTGSGKTIAFLVPVLENLFRRKWGVYDGLGALIISPTRELATQIFKVLCKIGRKHSFSAGLAIGGKDLQEEAQRISRMNIMVCTPGRILQHMDQTSGFDVDKLQMLVLDEADRILDMGFQKTIDSIIENLPKNRQTLLFSATQTKSVKDLSRISLKNPDYIAVHEKENSSTPPTLLQYYSIIPLDEKINILFSFIKTHLKSKTLVFMSTIKQVRFIYETFKHLQPGVPLLHLYGRKKQHSRNLITTQFFTAKHAVMFCTDIVARGLDFPMVDWVLQFDCPEDADTYIHRVGRTARYDKSGKALIFLCPSEIKILERLKQKKVQMQEIKIRNSKKINISKQLQHICFKDPEIKYLGQRALISYLKSIYLQKDKEVFKFEDLSIEEFSSKMGLLGVPKIKFLQSLNSKILKNKPRELQKYSNDKNMQKNDEIDKKETIKTKYDKMFKRTNQNVISEHYRKMIEEDNDLLVSHNSTDNDDFIKVKKVDNNFNEEPLENCFIALSKRKQKIALSKKAMLKYRPKGTKLIYDDQGNVSNIYKFQDETSFHKAGTADDQKKKYLQEEEKKMIQNDIVDKIQTKEKRHQKRKKTSAIERKNITQNSTDNNTDFESSSNDNHSLIQAKRQKIYLDKNNSKDSSIIEIEHLDTLQDHENLALKLLNSY</sequence>
<proteinExistence type="inferred from homology"/>
<keyword evidence="6 11" id="KW-0347">Helicase</keyword>
<evidence type="ECO:0000256" key="4">
    <source>
        <dbReference type="ARBA" id="ARBA00022741"/>
    </source>
</evidence>
<accession>M7PGP0</accession>
<dbReference type="PROSITE" id="PS00039">
    <property type="entry name" value="DEAD_ATP_HELICASE"/>
    <property type="match status" value="1"/>
</dbReference>
<feature type="domain" description="DEAD-box RNA helicase Q" evidence="17">
    <location>
        <begin position="38"/>
        <end position="66"/>
    </location>
</feature>
<feature type="domain" description="Helicase ATP-binding" evidence="15">
    <location>
        <begin position="69"/>
        <end position="243"/>
    </location>
</feature>
<comment type="domain">
    <text evidence="12">The Q motif is unique to and characteristic of the DEAD box family of RNA helicases and controls ATP binding and hydrolysis.</text>
</comment>
<reference evidence="19" key="1">
    <citation type="journal article" date="2016" name="Nat. Commun.">
        <title>Genome analysis of three Pneumocystis species reveals adaptation mechanisms to life exclusively in mammalian hosts.</title>
        <authorList>
            <person name="Ma L."/>
            <person name="Chen Z."/>
            <person name="Huang D.W."/>
            <person name="Kutty G."/>
            <person name="Ishihara M."/>
            <person name="Wang H."/>
            <person name="Abouelleil A."/>
            <person name="Bishop L."/>
            <person name="Davey E."/>
            <person name="Deng R."/>
            <person name="Deng X."/>
            <person name="Fan L."/>
            <person name="Fantoni G."/>
            <person name="Fitzgerald M."/>
            <person name="Gogineni E."/>
            <person name="Goldberg J.M."/>
            <person name="Handley G."/>
            <person name="Hu X."/>
            <person name="Huber C."/>
            <person name="Jiao X."/>
            <person name="Jones K."/>
            <person name="Levin J.Z."/>
            <person name="Liu Y."/>
            <person name="Macdonald P."/>
            <person name="Melnikov A."/>
            <person name="Raley C."/>
            <person name="Sassi M."/>
            <person name="Sherman B.T."/>
            <person name="Song X."/>
            <person name="Sykes S."/>
            <person name="Tran B."/>
            <person name="Walsh L."/>
            <person name="Xia Y."/>
            <person name="Yang J."/>
            <person name="Young S."/>
            <person name="Zeng Q."/>
            <person name="Zheng X."/>
            <person name="Stephens R."/>
            <person name="Nusbaum C."/>
            <person name="Birren B.W."/>
            <person name="Azadi P."/>
            <person name="Lempicki R.A."/>
            <person name="Cuomo C.A."/>
            <person name="Kovacs J.A."/>
        </authorList>
    </citation>
    <scope>NUCLEOTIDE SEQUENCE [LARGE SCALE GENOMIC DNA]</scope>
    <source>
        <strain evidence="19">B123</strain>
    </source>
</reference>
<keyword evidence="13" id="KW-0175">Coiled coil</keyword>
<comment type="caution">
    <text evidence="18">The sequence shown here is derived from an EMBL/GenBank/DDBJ whole genome shotgun (WGS) entry which is preliminary data.</text>
</comment>
<gene>
    <name evidence="18" type="ORF">PNEG_02208</name>
</gene>
<comment type="similarity">
    <text evidence="11">Belongs to the DEAD box helicase family.</text>
</comment>
<dbReference type="SMART" id="SM01178">
    <property type="entry name" value="DUF4217"/>
    <property type="match status" value="1"/>
</dbReference>
<protein>
    <recommendedName>
        <fullName evidence="12">ATP-dependent RNA helicase</fullName>
        <ecNumber evidence="12">3.6.4.13</ecNumber>
    </recommendedName>
</protein>
<evidence type="ECO:0000259" key="17">
    <source>
        <dbReference type="PROSITE" id="PS51195"/>
    </source>
</evidence>
<keyword evidence="9" id="KW-0539">Nucleus</keyword>
<dbReference type="VEuPathDB" id="FungiDB:PNEG_02208"/>
<dbReference type="Pfam" id="PF00270">
    <property type="entry name" value="DEAD"/>
    <property type="match status" value="1"/>
</dbReference>
<dbReference type="Pfam" id="PF00271">
    <property type="entry name" value="Helicase_C"/>
    <property type="match status" value="1"/>
</dbReference>
<dbReference type="CDD" id="cd18787">
    <property type="entry name" value="SF2_C_DEAD"/>
    <property type="match status" value="1"/>
</dbReference>
<dbReference type="GO" id="GO:0003724">
    <property type="term" value="F:RNA helicase activity"/>
    <property type="evidence" value="ECO:0007669"/>
    <property type="project" value="UniProtKB-EC"/>
</dbReference>
<keyword evidence="7 11" id="KW-0067">ATP-binding</keyword>
<evidence type="ECO:0000256" key="8">
    <source>
        <dbReference type="ARBA" id="ARBA00022884"/>
    </source>
</evidence>
<evidence type="ECO:0000259" key="16">
    <source>
        <dbReference type="PROSITE" id="PS51194"/>
    </source>
</evidence>
<evidence type="ECO:0000256" key="5">
    <source>
        <dbReference type="ARBA" id="ARBA00022801"/>
    </source>
</evidence>
<dbReference type="InterPro" id="IPR011545">
    <property type="entry name" value="DEAD/DEAH_box_helicase_dom"/>
</dbReference>
<dbReference type="SMART" id="SM00490">
    <property type="entry name" value="HELICc"/>
    <property type="match status" value="1"/>
</dbReference>
<organism evidence="18 19">
    <name type="scientific">Pneumocystis murina (strain B123)</name>
    <name type="common">Mouse pneumocystis pneumonia agent</name>
    <name type="synonym">Pneumocystis carinii f. sp. muris</name>
    <dbReference type="NCBI Taxonomy" id="1069680"/>
    <lineage>
        <taxon>Eukaryota</taxon>
        <taxon>Fungi</taxon>
        <taxon>Dikarya</taxon>
        <taxon>Ascomycota</taxon>
        <taxon>Taphrinomycotina</taxon>
        <taxon>Pneumocystomycetes</taxon>
        <taxon>Pneumocystaceae</taxon>
        <taxon>Pneumocystis</taxon>
    </lineage>
</organism>
<feature type="domain" description="Helicase C-terminal" evidence="16">
    <location>
        <begin position="269"/>
        <end position="423"/>
    </location>
</feature>
<dbReference type="Pfam" id="PF13959">
    <property type="entry name" value="CTE_SPB4"/>
    <property type="match status" value="1"/>
</dbReference>
<dbReference type="HOGENOM" id="CLU_003041_26_1_1"/>
<dbReference type="OMA" id="YDKMFER"/>
<dbReference type="STRING" id="1069680.M7PGP0"/>
<comment type="function">
    <text evidence="12">RNA helicase.</text>
</comment>
<dbReference type="InterPro" id="IPR025313">
    <property type="entry name" value="SPB4-like_CTE"/>
</dbReference>
<dbReference type="InterPro" id="IPR001650">
    <property type="entry name" value="Helicase_C-like"/>
</dbReference>
<dbReference type="GO" id="GO:0006364">
    <property type="term" value="P:rRNA processing"/>
    <property type="evidence" value="ECO:0007669"/>
    <property type="project" value="UniProtKB-KW"/>
</dbReference>
<feature type="short sequence motif" description="Q motif" evidence="10">
    <location>
        <begin position="38"/>
        <end position="66"/>
    </location>
</feature>
<dbReference type="InterPro" id="IPR000629">
    <property type="entry name" value="RNA-helicase_DEAD-box_CS"/>
</dbReference>
<feature type="compositionally biased region" description="Basic residues" evidence="14">
    <location>
        <begin position="660"/>
        <end position="669"/>
    </location>
</feature>
<evidence type="ECO:0000256" key="12">
    <source>
        <dbReference type="RuleBase" id="RU365068"/>
    </source>
</evidence>
<evidence type="ECO:0000313" key="18">
    <source>
        <dbReference type="EMBL" id="EMR09624.1"/>
    </source>
</evidence>
<dbReference type="OrthoDB" id="10259640at2759"/>
<evidence type="ECO:0000256" key="9">
    <source>
        <dbReference type="ARBA" id="ARBA00023242"/>
    </source>
</evidence>
<evidence type="ECO:0000256" key="6">
    <source>
        <dbReference type="ARBA" id="ARBA00022806"/>
    </source>
</evidence>
<evidence type="ECO:0000256" key="1">
    <source>
        <dbReference type="ARBA" id="ARBA00004604"/>
    </source>
</evidence>
<dbReference type="PROSITE" id="PS51192">
    <property type="entry name" value="HELICASE_ATP_BIND_1"/>
    <property type="match status" value="1"/>
</dbReference>
<comment type="subcellular location">
    <subcellularLocation>
        <location evidence="1">Nucleus</location>
        <location evidence="1">Nucleolus</location>
    </subcellularLocation>
</comment>
<dbReference type="CDD" id="cd17941">
    <property type="entry name" value="DEADc_DDX10"/>
    <property type="match status" value="1"/>
</dbReference>
<feature type="compositionally biased region" description="Polar residues" evidence="14">
    <location>
        <begin position="677"/>
        <end position="695"/>
    </location>
</feature>
<dbReference type="GO" id="GO:0005524">
    <property type="term" value="F:ATP binding"/>
    <property type="evidence" value="ECO:0007669"/>
    <property type="project" value="UniProtKB-UniRule"/>
</dbReference>
<dbReference type="SUPFAM" id="SSF52540">
    <property type="entry name" value="P-loop containing nucleoside triphosphate hydrolases"/>
    <property type="match status" value="1"/>
</dbReference>
<dbReference type="RefSeq" id="XP_007874191.1">
    <property type="nucleotide sequence ID" value="XM_007876000.1"/>
</dbReference>
<dbReference type="InterPro" id="IPR014014">
    <property type="entry name" value="RNA_helicase_DEAD_Q_motif"/>
</dbReference>
<dbReference type="AlphaFoldDB" id="M7PGP0"/>
<dbReference type="Gene3D" id="3.40.50.300">
    <property type="entry name" value="P-loop containing nucleotide triphosphate hydrolases"/>
    <property type="match status" value="2"/>
</dbReference>
<evidence type="ECO:0000313" key="19">
    <source>
        <dbReference type="Proteomes" id="UP000011958"/>
    </source>
</evidence>
<evidence type="ECO:0000256" key="2">
    <source>
        <dbReference type="ARBA" id="ARBA00022517"/>
    </source>
</evidence>
<evidence type="ECO:0000256" key="10">
    <source>
        <dbReference type="PROSITE-ProRule" id="PRU00552"/>
    </source>
</evidence>
<dbReference type="GeneID" id="19895901"/>
<dbReference type="GO" id="GO:0032040">
    <property type="term" value="C:small-subunit processome"/>
    <property type="evidence" value="ECO:0007669"/>
    <property type="project" value="EnsemblFungi"/>
</dbReference>
<keyword evidence="19" id="KW-1185">Reference proteome</keyword>
<evidence type="ECO:0000256" key="7">
    <source>
        <dbReference type="ARBA" id="ARBA00022840"/>
    </source>
</evidence>